<keyword evidence="6" id="KW-0342">GTP-binding</keyword>
<comment type="subunit">
    <text evidence="12">High molecular weight complex that consist of phb-1 and phb-2.</text>
</comment>
<dbReference type="InterPro" id="IPR036013">
    <property type="entry name" value="Band_7/SPFH_dom_sf"/>
</dbReference>
<dbReference type="Gene3D" id="1.25.40.1040">
    <property type="match status" value="1"/>
</dbReference>
<keyword evidence="8" id="KW-0539">Nucleus</keyword>
<dbReference type="NCBIfam" id="TIGR00231">
    <property type="entry name" value="small_GTP"/>
    <property type="match status" value="1"/>
</dbReference>
<comment type="subcellular location">
    <subcellularLocation>
        <location evidence="11">Endomembrane system</location>
        <topology evidence="11">Lipid-anchor</topology>
    </subcellularLocation>
    <subcellularLocation>
        <location evidence="1">Nucleus</location>
    </subcellularLocation>
</comment>
<keyword evidence="4" id="KW-0677">Repeat</keyword>
<comment type="caution">
    <text evidence="15">The sequence shown here is derived from an EMBL/GenBank/DDBJ whole genome shotgun (WGS) entry which is preliminary data.</text>
</comment>
<dbReference type="GO" id="GO:0003924">
    <property type="term" value="F:GTPase activity"/>
    <property type="evidence" value="ECO:0007669"/>
    <property type="project" value="InterPro"/>
</dbReference>
<dbReference type="SMART" id="SM00244">
    <property type="entry name" value="PHB"/>
    <property type="match status" value="1"/>
</dbReference>
<dbReference type="GO" id="GO:0031124">
    <property type="term" value="P:mRNA 3'-end processing"/>
    <property type="evidence" value="ECO:0007669"/>
    <property type="project" value="InterPro"/>
</dbReference>
<dbReference type="SUPFAM" id="SSF48452">
    <property type="entry name" value="TPR-like"/>
    <property type="match status" value="1"/>
</dbReference>
<dbReference type="InterPro" id="IPR001107">
    <property type="entry name" value="Band_7"/>
</dbReference>
<evidence type="ECO:0000313" key="16">
    <source>
        <dbReference type="Proteomes" id="UP000054630"/>
    </source>
</evidence>
<comment type="similarity">
    <text evidence="3">Belongs to the prohibitin family.</text>
</comment>
<feature type="region of interest" description="Disordered" evidence="13">
    <location>
        <begin position="1197"/>
        <end position="1222"/>
    </location>
</feature>
<dbReference type="SUPFAM" id="SSF52540">
    <property type="entry name" value="P-loop containing nucleoside triphosphate hydrolases"/>
    <property type="match status" value="1"/>
</dbReference>
<gene>
    <name evidence="15" type="primary">Cstf3</name>
    <name evidence="15" type="ORF">T07_11802</name>
</gene>
<evidence type="ECO:0000256" key="5">
    <source>
        <dbReference type="ARBA" id="ARBA00022741"/>
    </source>
</evidence>
<dbReference type="InterPro" id="IPR045243">
    <property type="entry name" value="Rna14-like"/>
</dbReference>
<dbReference type="InterPro" id="IPR003107">
    <property type="entry name" value="HAT"/>
</dbReference>
<dbReference type="PROSITE" id="PS51419">
    <property type="entry name" value="RAB"/>
    <property type="match status" value="1"/>
</dbReference>
<proteinExistence type="inferred from homology"/>
<dbReference type="PROSITE" id="PS51421">
    <property type="entry name" value="RAS"/>
    <property type="match status" value="1"/>
</dbReference>
<evidence type="ECO:0000256" key="9">
    <source>
        <dbReference type="ARBA" id="ARBA00023288"/>
    </source>
</evidence>
<dbReference type="GO" id="GO:0007283">
    <property type="term" value="P:spermatogenesis"/>
    <property type="evidence" value="ECO:0007669"/>
    <property type="project" value="UniProtKB-ARBA"/>
</dbReference>
<dbReference type="InterPro" id="IPR005225">
    <property type="entry name" value="Small_GTP-bd"/>
</dbReference>
<evidence type="ECO:0000313" key="15">
    <source>
        <dbReference type="EMBL" id="KRX17890.1"/>
    </source>
</evidence>
<dbReference type="SUPFAM" id="SSF117892">
    <property type="entry name" value="Band 7/SPFH domain"/>
    <property type="match status" value="1"/>
</dbReference>
<dbReference type="PRINTS" id="PR00679">
    <property type="entry name" value="PROHIBITIN"/>
</dbReference>
<protein>
    <submittedName>
        <fullName evidence="15">Cleavage stimulation factor subunit 3</fullName>
    </submittedName>
</protein>
<dbReference type="OrthoDB" id="5916445at2759"/>
<dbReference type="PANTHER" id="PTHR19980">
    <property type="entry name" value="RNA CLEAVAGE STIMULATION FACTOR"/>
    <property type="match status" value="1"/>
</dbReference>
<dbReference type="Gene3D" id="3.30.479.30">
    <property type="entry name" value="Band 7 domain"/>
    <property type="match status" value="1"/>
</dbReference>
<dbReference type="FunFam" id="3.30.479.30:FF:000001">
    <property type="entry name" value="Prohibitin 2"/>
    <property type="match status" value="1"/>
</dbReference>
<evidence type="ECO:0000256" key="12">
    <source>
        <dbReference type="ARBA" id="ARBA00062420"/>
    </source>
</evidence>
<dbReference type="GO" id="GO:0005525">
    <property type="term" value="F:GTP binding"/>
    <property type="evidence" value="ECO:0007669"/>
    <property type="project" value="UniProtKB-KW"/>
</dbReference>
<dbReference type="InterPro" id="IPR011990">
    <property type="entry name" value="TPR-like_helical_dom_sf"/>
</dbReference>
<dbReference type="Proteomes" id="UP000054630">
    <property type="component" value="Unassembled WGS sequence"/>
</dbReference>
<accession>A0A0V0RTT2</accession>
<feature type="non-terminal residue" evidence="15">
    <location>
        <position position="1289"/>
    </location>
</feature>
<evidence type="ECO:0000256" key="11">
    <source>
        <dbReference type="ARBA" id="ARBA00037868"/>
    </source>
</evidence>
<keyword evidence="10" id="KW-0636">Prenylation</keyword>
<dbReference type="STRING" id="6336.A0A0V0RTT2"/>
<feature type="region of interest" description="Disordered" evidence="13">
    <location>
        <begin position="887"/>
        <end position="930"/>
    </location>
</feature>
<comment type="similarity">
    <text evidence="2">Belongs to the small GTPase superfamily. Rab family.</text>
</comment>
<dbReference type="GO" id="GO:0016020">
    <property type="term" value="C:membrane"/>
    <property type="evidence" value="ECO:0007669"/>
    <property type="project" value="InterPro"/>
</dbReference>
<dbReference type="SMART" id="SM00173">
    <property type="entry name" value="RAS"/>
    <property type="match status" value="1"/>
</dbReference>
<dbReference type="Pfam" id="PF00071">
    <property type="entry name" value="Ras"/>
    <property type="match status" value="1"/>
</dbReference>
<dbReference type="GO" id="GO:0040018">
    <property type="term" value="P:positive regulation of multicellular organism growth"/>
    <property type="evidence" value="ECO:0007669"/>
    <property type="project" value="UniProtKB-ARBA"/>
</dbReference>
<evidence type="ECO:0000256" key="3">
    <source>
        <dbReference type="ARBA" id="ARBA00009658"/>
    </source>
</evidence>
<dbReference type="InterPro" id="IPR008847">
    <property type="entry name" value="Suf"/>
</dbReference>
<evidence type="ECO:0000256" key="4">
    <source>
        <dbReference type="ARBA" id="ARBA00022737"/>
    </source>
</evidence>
<dbReference type="SMART" id="SM00386">
    <property type="entry name" value="HAT"/>
    <property type="match status" value="9"/>
</dbReference>
<dbReference type="FunFam" id="3.40.50.300:FF:000263">
    <property type="entry name" value="Ras-related protein RABB1c"/>
    <property type="match status" value="1"/>
</dbReference>
<dbReference type="PROSITE" id="PS51420">
    <property type="entry name" value="RHO"/>
    <property type="match status" value="1"/>
</dbReference>
<evidence type="ECO:0000256" key="7">
    <source>
        <dbReference type="ARBA" id="ARBA00023136"/>
    </source>
</evidence>
<name>A0A0V0RTT2_9BILA</name>
<dbReference type="PANTHER" id="PTHR19980:SF0">
    <property type="entry name" value="CLEAVAGE STIMULATION FACTOR SUBUNIT 3"/>
    <property type="match status" value="1"/>
</dbReference>
<dbReference type="GO" id="GO:0002082">
    <property type="term" value="P:regulation of oxidative phosphorylation"/>
    <property type="evidence" value="ECO:0007669"/>
    <property type="project" value="UniProtKB-ARBA"/>
</dbReference>
<dbReference type="GO" id="GO:0008406">
    <property type="term" value="P:gonad development"/>
    <property type="evidence" value="ECO:0007669"/>
    <property type="project" value="UniProtKB-ARBA"/>
</dbReference>
<evidence type="ECO:0000256" key="2">
    <source>
        <dbReference type="ARBA" id="ARBA00006270"/>
    </source>
</evidence>
<dbReference type="CDD" id="cd03401">
    <property type="entry name" value="SPFH_prohibitin"/>
    <property type="match status" value="1"/>
</dbReference>
<dbReference type="GO" id="GO:0005634">
    <property type="term" value="C:nucleus"/>
    <property type="evidence" value="ECO:0007669"/>
    <property type="project" value="UniProtKB-SubCell"/>
</dbReference>
<dbReference type="Pfam" id="PF01145">
    <property type="entry name" value="Band_7"/>
    <property type="match status" value="1"/>
</dbReference>
<dbReference type="Gene3D" id="3.40.50.300">
    <property type="entry name" value="P-loop containing nucleotide triphosphate hydrolases"/>
    <property type="match status" value="1"/>
</dbReference>
<keyword evidence="7" id="KW-0472">Membrane</keyword>
<evidence type="ECO:0000256" key="1">
    <source>
        <dbReference type="ARBA" id="ARBA00004123"/>
    </source>
</evidence>
<evidence type="ECO:0000256" key="10">
    <source>
        <dbReference type="ARBA" id="ARBA00023289"/>
    </source>
</evidence>
<dbReference type="SMART" id="SM00176">
    <property type="entry name" value="RAN"/>
    <property type="match status" value="1"/>
</dbReference>
<dbReference type="SMART" id="SM00174">
    <property type="entry name" value="RHO"/>
    <property type="match status" value="1"/>
</dbReference>
<dbReference type="GO" id="GO:0012505">
    <property type="term" value="C:endomembrane system"/>
    <property type="evidence" value="ECO:0007669"/>
    <property type="project" value="UniProtKB-SubCell"/>
</dbReference>
<reference evidence="15 16" key="1">
    <citation type="submission" date="2015-01" db="EMBL/GenBank/DDBJ databases">
        <title>Evolution of Trichinella species and genotypes.</title>
        <authorList>
            <person name="Korhonen P.K."/>
            <person name="Edoardo P."/>
            <person name="Giuseppe L.R."/>
            <person name="Gasser R.B."/>
        </authorList>
    </citation>
    <scope>NUCLEOTIDE SEQUENCE [LARGE SCALE GENOMIC DNA]</scope>
    <source>
        <strain evidence="15">ISS37</strain>
    </source>
</reference>
<evidence type="ECO:0000259" key="14">
    <source>
        <dbReference type="SMART" id="SM00244"/>
    </source>
</evidence>
<keyword evidence="9" id="KW-0449">Lipoprotein</keyword>
<organism evidence="15 16">
    <name type="scientific">Trichinella nelsoni</name>
    <dbReference type="NCBI Taxonomy" id="6336"/>
    <lineage>
        <taxon>Eukaryota</taxon>
        <taxon>Metazoa</taxon>
        <taxon>Ecdysozoa</taxon>
        <taxon>Nematoda</taxon>
        <taxon>Enoplea</taxon>
        <taxon>Dorylaimia</taxon>
        <taxon>Trichinellida</taxon>
        <taxon>Trichinellidae</taxon>
        <taxon>Trichinella</taxon>
    </lineage>
</organism>
<dbReference type="InterPro" id="IPR000163">
    <property type="entry name" value="Prohibitin"/>
</dbReference>
<dbReference type="SMART" id="SM00175">
    <property type="entry name" value="RAB"/>
    <property type="match status" value="1"/>
</dbReference>
<dbReference type="GO" id="GO:0043051">
    <property type="term" value="P:regulation of nematode pharyngeal pumping"/>
    <property type="evidence" value="ECO:0007669"/>
    <property type="project" value="UniProtKB-ARBA"/>
</dbReference>
<dbReference type="GO" id="GO:0048477">
    <property type="term" value="P:oogenesis"/>
    <property type="evidence" value="ECO:0007669"/>
    <property type="project" value="UniProtKB-ARBA"/>
</dbReference>
<feature type="domain" description="Band 7" evidence="14">
    <location>
        <begin position="38"/>
        <end position="200"/>
    </location>
</feature>
<keyword evidence="16" id="KW-1185">Reference proteome</keyword>
<keyword evidence="5" id="KW-0547">Nucleotide-binding</keyword>
<evidence type="ECO:0000256" key="6">
    <source>
        <dbReference type="ARBA" id="ARBA00023134"/>
    </source>
</evidence>
<dbReference type="InterPro" id="IPR027417">
    <property type="entry name" value="P-loop_NTPase"/>
</dbReference>
<dbReference type="InterPro" id="IPR001806">
    <property type="entry name" value="Small_GTPase"/>
</dbReference>
<dbReference type="GO" id="GO:0030421">
    <property type="term" value="P:defecation"/>
    <property type="evidence" value="ECO:0007669"/>
    <property type="project" value="UniProtKB-ARBA"/>
</dbReference>
<dbReference type="GO" id="GO:0003729">
    <property type="term" value="F:mRNA binding"/>
    <property type="evidence" value="ECO:0007669"/>
    <property type="project" value="TreeGrafter"/>
</dbReference>
<dbReference type="EMBL" id="JYDL01000080">
    <property type="protein sequence ID" value="KRX17890.1"/>
    <property type="molecule type" value="Genomic_DNA"/>
</dbReference>
<dbReference type="Pfam" id="PF05843">
    <property type="entry name" value="Suf"/>
    <property type="match status" value="1"/>
</dbReference>
<evidence type="ECO:0000256" key="8">
    <source>
        <dbReference type="ARBA" id="ARBA00023242"/>
    </source>
</evidence>
<sequence length="1289" mass="148330">MADKVMDLMSRMLRNPKGLSAGIGLLAGATGLTYALSQSFYTVDGGHRAIVFSRISGVGKEIFTEGLHFRIPWLHYPIIYDVRARPHKVTSPTGSKDLQMVNISLRVLSRPDAAYLPKIYRTLGVDWDERVLPSIINEVLKSVVAKFNASQLITQRQQVSLLIRKQLVERARDFHIILDDVSITELSFGREYTQAVEAKQVAAQEAQRAAFVVERSKQERQQKIVQAQGEAQAAKLIGEALGKDPGYLKLRKIRAAQNIARTLAQSANRAYLNTGSLMLNLADDDFFTSVEQVALKPKKKLSMAGVIMQISPESRVKGDAYDIEAWYMLLREHLKKPIAESRPFFERLVENFPVCGRFWRYYVEQEIRAQNYEEAEKRCLPKVLHIELWKCYVRYVRETKGSLLSFQEQMAHVYDFAMEKIGFDIQSYQVYTDYVSFLKSVQAVGGYAENQRISAVRKVYHRGVSTPLTNVELLWSEYCAWEKSVNPVLAEKLIADKHRDYQSARRVMKEMETVMRGLNRNKVSVPPRRTLSEFRQFALWKQLIDWEKSNPLQTDDYALYAKRVIYAYEQALLCFSFHCNIWYEASVFIQQASDLLMERGDAKLGMSLMNANISLFERAVHSLKLNNMLLHFAYADFEEQRMKFDKTQVIYNRLVECNDVNPTLAYIQFMKYFRRTEGIKSARALFKKAREDERCEYHVYVAAAFMEYRCCKDETVASKIFEMALQIFGPKPDLVECYLDYLKQLNIHLENTNFRSVVERLLNTENLPINQLLEFWNKYCNYVQCVGSSEEIKDVFQRRGKCLQKHYGVKSSGLYIDLCRYGTLLPCSYRQLPATDYLKLESSKNEIFAELKTKVQIIVSDKTKPKPDVSGMQRFVPKLPLWSCLREYPEDGNGQEEKELYRDEEDEEREEEEEEGKEVEEEEEEEEVIRVKGEEEVIPLHAAHHITYCLPKPSASPIEVNAEEILNSLCRIYPHSAQKKTSKISNPGSEKDKILNQIGVAMKLYVDSIEAKEEMERKKRSGSFSDSDEEPLYTSEELAKFTDKRFQPVHDLTIGVEFGARMITIDGKQIKLQIWDTAGQESFRSITRSYYRGAAGALLVYDITRRDTFNHLTSWLEDARQHSNSNMVIMLIGNKSDLEARRDVKREEGEAFAREHGLIFMETSAKTAANVEEAFIDTAKEICRKIQEGVFDINNEANGIKLGPQHSPGTPNSPGSPLGPRQSFAEVEDLSDSRFSFQSYNPKVKKYDSGESCEKVQLEDPDEVDVTWQEAAKYLSSAERTISRKFTTK</sequence>
<feature type="compositionally biased region" description="Acidic residues" evidence="13">
    <location>
        <begin position="902"/>
        <end position="927"/>
    </location>
</feature>
<evidence type="ECO:0000256" key="13">
    <source>
        <dbReference type="SAM" id="MobiDB-lite"/>
    </source>
</evidence>